<dbReference type="InterPro" id="IPR042100">
    <property type="entry name" value="Bug_dom1"/>
</dbReference>
<proteinExistence type="inferred from homology"/>
<accession>A0A1N6I7X8</accession>
<reference evidence="4" key="1">
    <citation type="submission" date="2016-11" db="EMBL/GenBank/DDBJ databases">
        <authorList>
            <person name="Varghese N."/>
            <person name="Submissions S."/>
        </authorList>
    </citation>
    <scope>NUCLEOTIDE SEQUENCE [LARGE SCALE GENOMIC DNA]</scope>
    <source>
        <strain evidence="4">DSM 17456</strain>
    </source>
</reference>
<protein>
    <submittedName>
        <fullName evidence="3">Tripartite-type tricarboxylate transporter, receptor component TctC</fullName>
    </submittedName>
</protein>
<dbReference type="Gene3D" id="3.40.190.150">
    <property type="entry name" value="Bordetella uptake gene, domain 1"/>
    <property type="match status" value="1"/>
</dbReference>
<dbReference type="SUPFAM" id="SSF53850">
    <property type="entry name" value="Periplasmic binding protein-like II"/>
    <property type="match status" value="1"/>
</dbReference>
<name>A0A1N6I7X8_9BACT</name>
<evidence type="ECO:0000256" key="2">
    <source>
        <dbReference type="SAM" id="SignalP"/>
    </source>
</evidence>
<dbReference type="Pfam" id="PF03401">
    <property type="entry name" value="TctC"/>
    <property type="match status" value="1"/>
</dbReference>
<dbReference type="EMBL" id="FSRG01000006">
    <property type="protein sequence ID" value="SIO28079.1"/>
    <property type="molecule type" value="Genomic_DNA"/>
</dbReference>
<keyword evidence="4" id="KW-1185">Reference proteome</keyword>
<dbReference type="OrthoDB" id="8677378at2"/>
<dbReference type="CDD" id="cd07012">
    <property type="entry name" value="PBP2_Bug_TTT"/>
    <property type="match status" value="1"/>
</dbReference>
<sequence>MKKLLALLMALVFAFPMYAMAEYPSKPITIIVPSKAGGSTDTTARIFINAAKKYWNGANFVVQNIPGSGGQKGFEAIARAKNDGHTIGLVFTTQIVSHIVSKRARYTLDSFHVMGNAVDDPLLIAVPKESPITDLAGFIKAAKENALTVAVNGIGSDDFIAAKKFENKADVSFNLLPTKGSTEQKALILGNHADASIMNLSQMQAQHKAGTARVIALLNKERSDVLPDVKTAAEQGYDVNMTATRGFVAPAGIDKDILAKLDDLLAKVNSDPNFIADCKKNVYSRLPMSGEDYRAYLEGLQVETQSFYDKNPW</sequence>
<feature type="chain" id="PRO_5012455660" evidence="2">
    <location>
        <begin position="22"/>
        <end position="313"/>
    </location>
</feature>
<evidence type="ECO:0000256" key="1">
    <source>
        <dbReference type="ARBA" id="ARBA00006987"/>
    </source>
</evidence>
<comment type="similarity">
    <text evidence="1">Belongs to the UPF0065 (bug) family.</text>
</comment>
<organism evidence="3 4">
    <name type="scientific">Halodesulfovibrio marinisediminis DSM 17456</name>
    <dbReference type="NCBI Taxonomy" id="1121457"/>
    <lineage>
        <taxon>Bacteria</taxon>
        <taxon>Pseudomonadati</taxon>
        <taxon>Thermodesulfobacteriota</taxon>
        <taxon>Desulfovibrionia</taxon>
        <taxon>Desulfovibrionales</taxon>
        <taxon>Desulfovibrionaceae</taxon>
        <taxon>Halodesulfovibrio</taxon>
    </lineage>
</organism>
<dbReference type="PANTHER" id="PTHR42928">
    <property type="entry name" value="TRICARBOXYLATE-BINDING PROTEIN"/>
    <property type="match status" value="1"/>
</dbReference>
<dbReference type="InterPro" id="IPR005064">
    <property type="entry name" value="BUG"/>
</dbReference>
<dbReference type="RefSeq" id="WP_084539473.1">
    <property type="nucleotide sequence ID" value="NZ_FSRG01000006.1"/>
</dbReference>
<keyword evidence="3" id="KW-0675">Receptor</keyword>
<dbReference type="PANTHER" id="PTHR42928:SF5">
    <property type="entry name" value="BLR1237 PROTEIN"/>
    <property type="match status" value="1"/>
</dbReference>
<feature type="signal peptide" evidence="2">
    <location>
        <begin position="1"/>
        <end position="21"/>
    </location>
</feature>
<dbReference type="Proteomes" id="UP000184694">
    <property type="component" value="Unassembled WGS sequence"/>
</dbReference>
<evidence type="ECO:0000313" key="3">
    <source>
        <dbReference type="EMBL" id="SIO28079.1"/>
    </source>
</evidence>
<dbReference type="STRING" id="1121457.SAMN02745161_2494"/>
<dbReference type="Gene3D" id="3.40.190.10">
    <property type="entry name" value="Periplasmic binding protein-like II"/>
    <property type="match status" value="1"/>
</dbReference>
<gene>
    <name evidence="3" type="ORF">SAMN02745161_2494</name>
</gene>
<dbReference type="AlphaFoldDB" id="A0A1N6I7X8"/>
<keyword evidence="2" id="KW-0732">Signal</keyword>
<evidence type="ECO:0000313" key="4">
    <source>
        <dbReference type="Proteomes" id="UP000184694"/>
    </source>
</evidence>
<dbReference type="PIRSF" id="PIRSF017082">
    <property type="entry name" value="YflP"/>
    <property type="match status" value="1"/>
</dbReference>